<sequence length="111" mass="13207">MKKVTVFIRKCKLHIRCGVYEEERKLGVEVEVDIKVLSEKFVDYQELYNLLVRTSNEEFIYLEDFTETVINNINRKWNCEKIEITVSKRSLPFQNSMEAAGINVVWEKNNE</sequence>
<evidence type="ECO:0000259" key="1">
    <source>
        <dbReference type="SMART" id="SM00905"/>
    </source>
</evidence>
<dbReference type="SUPFAM" id="SSF55620">
    <property type="entry name" value="Tetrahydrobiopterin biosynthesis enzymes-like"/>
    <property type="match status" value="1"/>
</dbReference>
<dbReference type="AlphaFoldDB" id="A0A239A5D8"/>
<accession>A0A239A5D8</accession>
<name>A0A239A5D8_9BACT</name>
<dbReference type="Proteomes" id="UP000198405">
    <property type="component" value="Unassembled WGS sequence"/>
</dbReference>
<proteinExistence type="predicted"/>
<keyword evidence="3" id="KW-1185">Reference proteome</keyword>
<protein>
    <submittedName>
        <fullName evidence="2">Dihydroneopterin aldolase</fullName>
    </submittedName>
</protein>
<dbReference type="InterPro" id="IPR043133">
    <property type="entry name" value="GTP-CH-I_C/QueF"/>
</dbReference>
<organism evidence="2 3">
    <name type="scientific">Desulfurobacterium atlanticum</name>
    <dbReference type="NCBI Taxonomy" id="240169"/>
    <lineage>
        <taxon>Bacteria</taxon>
        <taxon>Pseudomonadati</taxon>
        <taxon>Aquificota</taxon>
        <taxon>Aquificia</taxon>
        <taxon>Desulfurobacteriales</taxon>
        <taxon>Desulfurobacteriaceae</taxon>
        <taxon>Desulfurobacterium</taxon>
    </lineage>
</organism>
<dbReference type="Pfam" id="PF02152">
    <property type="entry name" value="FolB"/>
    <property type="match status" value="1"/>
</dbReference>
<dbReference type="OrthoDB" id="9808041at2"/>
<evidence type="ECO:0000313" key="2">
    <source>
        <dbReference type="EMBL" id="SNR90511.1"/>
    </source>
</evidence>
<dbReference type="GO" id="GO:0006760">
    <property type="term" value="P:folic acid-containing compound metabolic process"/>
    <property type="evidence" value="ECO:0007669"/>
    <property type="project" value="InterPro"/>
</dbReference>
<dbReference type="InterPro" id="IPR006157">
    <property type="entry name" value="FolB_dom"/>
</dbReference>
<dbReference type="RefSeq" id="WP_089323640.1">
    <property type="nucleotide sequence ID" value="NZ_FZOB01000015.1"/>
</dbReference>
<evidence type="ECO:0000313" key="3">
    <source>
        <dbReference type="Proteomes" id="UP000198405"/>
    </source>
</evidence>
<gene>
    <name evidence="2" type="ORF">SAMN06265340_11520</name>
</gene>
<reference evidence="3" key="1">
    <citation type="submission" date="2017-06" db="EMBL/GenBank/DDBJ databases">
        <authorList>
            <person name="Varghese N."/>
            <person name="Submissions S."/>
        </authorList>
    </citation>
    <scope>NUCLEOTIDE SEQUENCE [LARGE SCALE GENOMIC DNA]</scope>
    <source>
        <strain evidence="3">DSM 15668</strain>
    </source>
</reference>
<dbReference type="SMART" id="SM00905">
    <property type="entry name" value="FolB"/>
    <property type="match status" value="1"/>
</dbReference>
<dbReference type="Gene3D" id="3.30.1130.10">
    <property type="match status" value="1"/>
</dbReference>
<dbReference type="GO" id="GO:0004150">
    <property type="term" value="F:dihydroneopterin aldolase activity"/>
    <property type="evidence" value="ECO:0007669"/>
    <property type="project" value="InterPro"/>
</dbReference>
<dbReference type="EMBL" id="FZOB01000015">
    <property type="protein sequence ID" value="SNR90511.1"/>
    <property type="molecule type" value="Genomic_DNA"/>
</dbReference>
<feature type="domain" description="Dihydroneopterin aldolase/epimerase" evidence="1">
    <location>
        <begin position="6"/>
        <end position="106"/>
    </location>
</feature>